<evidence type="ECO:0000313" key="2">
    <source>
        <dbReference type="EMBL" id="OYQ31456.1"/>
    </source>
</evidence>
<reference evidence="2 3" key="1">
    <citation type="submission" date="2017-07" db="EMBL/GenBank/DDBJ databases">
        <title>Niveispirillum cyanobacteriorum sp. nov., isolated from cyanobacterial aggregates in a eutrophic lake.</title>
        <authorList>
            <person name="Cai H."/>
        </authorList>
    </citation>
    <scope>NUCLEOTIDE SEQUENCE [LARGE SCALE GENOMIC DNA]</scope>
    <source>
        <strain evidence="3">TH1-14</strain>
    </source>
</reference>
<evidence type="ECO:0008006" key="4">
    <source>
        <dbReference type="Google" id="ProtNLM"/>
    </source>
</evidence>
<accession>A0A255YQE5</accession>
<evidence type="ECO:0000256" key="1">
    <source>
        <dbReference type="SAM" id="MobiDB-lite"/>
    </source>
</evidence>
<dbReference type="OrthoDB" id="7564032at2"/>
<dbReference type="RefSeq" id="WP_133065593.1">
    <property type="nucleotide sequence ID" value="NZ_NOXU01000032.1"/>
</dbReference>
<organism evidence="2 3">
    <name type="scientific">Niveispirillum lacus</name>
    <dbReference type="NCBI Taxonomy" id="1981099"/>
    <lineage>
        <taxon>Bacteria</taxon>
        <taxon>Pseudomonadati</taxon>
        <taxon>Pseudomonadota</taxon>
        <taxon>Alphaproteobacteria</taxon>
        <taxon>Rhodospirillales</taxon>
        <taxon>Azospirillaceae</taxon>
        <taxon>Niveispirillum</taxon>
    </lineage>
</organism>
<gene>
    <name evidence="2" type="ORF">CHU95_20100</name>
</gene>
<sequence>MIDIRTNAGRVSDALGRMSAKLERVVARGVNDIAKAVQAHVTAQLDVRIDKPTPFTKRAYRIAYAAPGSLIARVFAQELQAAYLIKIETGGTTHVAPGKPLLMPFGQRTNANGNIPRGAISRALARPDAFAGRPGPGSQPGIWRRPKAKRGAAAGRPARSELLIAFLRKRTHKPQLHFTEDARAAAERNTGKVADAIQALVNASIVP</sequence>
<keyword evidence="3" id="KW-1185">Reference proteome</keyword>
<feature type="region of interest" description="Disordered" evidence="1">
    <location>
        <begin position="131"/>
        <end position="156"/>
    </location>
</feature>
<evidence type="ECO:0000313" key="3">
    <source>
        <dbReference type="Proteomes" id="UP000216998"/>
    </source>
</evidence>
<dbReference type="EMBL" id="NOXU01000032">
    <property type="protein sequence ID" value="OYQ31456.1"/>
    <property type="molecule type" value="Genomic_DNA"/>
</dbReference>
<dbReference type="AlphaFoldDB" id="A0A255YQE5"/>
<protein>
    <recommendedName>
        <fullName evidence="4">HK97 gp10 family phage protein</fullName>
    </recommendedName>
</protein>
<dbReference type="Proteomes" id="UP000216998">
    <property type="component" value="Unassembled WGS sequence"/>
</dbReference>
<name>A0A255YQE5_9PROT</name>
<comment type="caution">
    <text evidence="2">The sequence shown here is derived from an EMBL/GenBank/DDBJ whole genome shotgun (WGS) entry which is preliminary data.</text>
</comment>
<proteinExistence type="predicted"/>